<dbReference type="Pfam" id="PF03354">
    <property type="entry name" value="TerL_ATPase"/>
    <property type="match status" value="1"/>
</dbReference>
<comment type="caution">
    <text evidence="3">The sequence shown here is derived from an EMBL/GenBank/DDBJ whole genome shotgun (WGS) entry which is preliminary data.</text>
</comment>
<evidence type="ECO:0000313" key="4">
    <source>
        <dbReference type="Proteomes" id="UP001596053"/>
    </source>
</evidence>
<accession>A0ABW0J0Y9</accession>
<dbReference type="RefSeq" id="WP_377801227.1">
    <property type="nucleotide sequence ID" value="NZ_JBHSLW010000056.1"/>
</dbReference>
<dbReference type="Pfam" id="PF20441">
    <property type="entry name" value="TerL_nuclease"/>
    <property type="match status" value="1"/>
</dbReference>
<gene>
    <name evidence="3" type="ORF">ACFPOB_26135</name>
</gene>
<dbReference type="InterPro" id="IPR046462">
    <property type="entry name" value="TerL_nuclease"/>
</dbReference>
<feature type="domain" description="Terminase large subunit-like endonuclease" evidence="2">
    <location>
        <begin position="285"/>
        <end position="570"/>
    </location>
</feature>
<dbReference type="PANTHER" id="PTHR41287">
    <property type="match status" value="1"/>
</dbReference>
<proteinExistence type="predicted"/>
<dbReference type="Gene3D" id="3.40.50.300">
    <property type="entry name" value="P-loop containing nucleotide triphosphate hydrolases"/>
    <property type="match status" value="1"/>
</dbReference>
<evidence type="ECO:0000313" key="3">
    <source>
        <dbReference type="EMBL" id="MFC5423033.1"/>
    </source>
</evidence>
<dbReference type="EMBL" id="JBHSLW010000056">
    <property type="protein sequence ID" value="MFC5423033.1"/>
    <property type="molecule type" value="Genomic_DNA"/>
</dbReference>
<reference evidence="4" key="1">
    <citation type="journal article" date="2019" name="Int. J. Syst. Evol. Microbiol.">
        <title>The Global Catalogue of Microorganisms (GCM) 10K type strain sequencing project: providing services to taxonomists for standard genome sequencing and annotation.</title>
        <authorList>
            <consortium name="The Broad Institute Genomics Platform"/>
            <consortium name="The Broad Institute Genome Sequencing Center for Infectious Disease"/>
            <person name="Wu L."/>
            <person name="Ma J."/>
        </authorList>
    </citation>
    <scope>NUCLEOTIDE SEQUENCE [LARGE SCALE GENOMIC DNA]</scope>
    <source>
        <strain evidence="4">NCAIM B.01391</strain>
    </source>
</reference>
<feature type="domain" description="Terminase large subunit-like ATPase" evidence="1">
    <location>
        <begin position="110"/>
        <end position="255"/>
    </location>
</feature>
<keyword evidence="4" id="KW-1185">Reference proteome</keyword>
<sequence length="581" mass="64987">METSGAAVAAAGALWPLPDWLAEHEADPAYGWAISGWKRAAAQKGAWFDARKAEQVVANWPRWFKLTADRFAGVPFRLLKWQEIVVRLLVGWKRPADHIDPLTGKPIVYHVRVFSRLLLWVPRKNGKSEFLAALSLLFFVHERLVGSEGYCFARDEDQAKITFGRMKSMLLKDPALTGGATPRVTMTAKGIFVAETASGFHLLSGKPDGKHGRMPQVITGDEMHEWETRDLEDNLRQGTGTRLQPVELYASTAGLKSKVVGFGLWEETLGILDGTFDDPSALAVVFAADPDDDWQDEKVWAKANPTLGLTPTHDYIRKEAAKAKGNPRAEAAFRRYHLNQWVEQTVRWLNRDKWLACAPDPNAWRTRRDELKGRRCCLAIDVSATQDITAKVQIFEPETPGDAFLLLPRFWIPRGTLEARKQRDRVTPWQKWIDEGALLTTPGDAVDQNFVMKAVKDDLADFEVEAIGFDPWNAAKLIGDLQLDGVDPELLVEMRQGILTLGEPSKEFERLVITGLMDHGGHPVLAWMAGHVQVRFDENMNFMPARKRSADKIDGIVASVMALGLTMAGEEADKTPEIIVL</sequence>
<evidence type="ECO:0000259" key="2">
    <source>
        <dbReference type="Pfam" id="PF20441"/>
    </source>
</evidence>
<organism evidence="3 4">
    <name type="scientific">Bosea eneae</name>
    <dbReference type="NCBI Taxonomy" id="151454"/>
    <lineage>
        <taxon>Bacteria</taxon>
        <taxon>Pseudomonadati</taxon>
        <taxon>Pseudomonadota</taxon>
        <taxon>Alphaproteobacteria</taxon>
        <taxon>Hyphomicrobiales</taxon>
        <taxon>Boseaceae</taxon>
        <taxon>Bosea</taxon>
    </lineage>
</organism>
<dbReference type="InterPro" id="IPR046461">
    <property type="entry name" value="TerL_ATPase"/>
</dbReference>
<name>A0ABW0J0Y9_9HYPH</name>
<evidence type="ECO:0000259" key="1">
    <source>
        <dbReference type="Pfam" id="PF03354"/>
    </source>
</evidence>
<dbReference type="Proteomes" id="UP001596053">
    <property type="component" value="Unassembled WGS sequence"/>
</dbReference>
<dbReference type="PANTHER" id="PTHR41287:SF1">
    <property type="entry name" value="PROTEIN YMFN"/>
    <property type="match status" value="1"/>
</dbReference>
<protein>
    <submittedName>
        <fullName evidence="3">Terminase large subunit</fullName>
    </submittedName>
</protein>
<dbReference type="InterPro" id="IPR027417">
    <property type="entry name" value="P-loop_NTPase"/>
</dbReference>
<dbReference type="InterPro" id="IPR005021">
    <property type="entry name" value="Terminase_largesu-like"/>
</dbReference>